<dbReference type="AlphaFoldDB" id="A0A699J9Z0"/>
<accession>A0A699J9Z0</accession>
<feature type="non-terminal residue" evidence="2">
    <location>
        <position position="185"/>
    </location>
</feature>
<evidence type="ECO:0000256" key="1">
    <source>
        <dbReference type="SAM" id="MobiDB-lite"/>
    </source>
</evidence>
<dbReference type="GO" id="GO:0003964">
    <property type="term" value="F:RNA-directed DNA polymerase activity"/>
    <property type="evidence" value="ECO:0007669"/>
    <property type="project" value="UniProtKB-KW"/>
</dbReference>
<feature type="compositionally biased region" description="Acidic residues" evidence="1">
    <location>
        <begin position="1"/>
        <end position="24"/>
    </location>
</feature>
<feature type="non-terminal residue" evidence="2">
    <location>
        <position position="1"/>
    </location>
</feature>
<keyword evidence="2" id="KW-0695">RNA-directed DNA polymerase</keyword>
<gene>
    <name evidence="2" type="ORF">Tci_594670</name>
</gene>
<feature type="region of interest" description="Disordered" evidence="1">
    <location>
        <begin position="1"/>
        <end position="109"/>
    </location>
</feature>
<reference evidence="2" key="1">
    <citation type="journal article" date="2019" name="Sci. Rep.">
        <title>Draft genome of Tanacetum cinerariifolium, the natural source of mosquito coil.</title>
        <authorList>
            <person name="Yamashiro T."/>
            <person name="Shiraishi A."/>
            <person name="Satake H."/>
            <person name="Nakayama K."/>
        </authorList>
    </citation>
    <scope>NUCLEOTIDE SEQUENCE</scope>
</reference>
<keyword evidence="2" id="KW-0808">Transferase</keyword>
<evidence type="ECO:0000313" key="2">
    <source>
        <dbReference type="EMBL" id="GFA22698.1"/>
    </source>
</evidence>
<sequence>EPEEEEEEEKENEAMEDDEEDDAEVINPYEEVDPHNRPPPTFDEETKFAPPVEEPSIHIAPVPRADDPYVMVRDAARGTQEDEDDDAVALRDTQPLESRGSPPCARWNSSSYRDECERVRREATRAEGPAREPVTAPIARKCSFSSFMKCGPTQFHGTEGAVGLVCWFEKMENTFKIIKCAEVRK</sequence>
<proteinExistence type="predicted"/>
<protein>
    <submittedName>
        <fullName evidence="2">Reverse transcriptase domain-containing protein</fullName>
    </submittedName>
</protein>
<organism evidence="2">
    <name type="scientific">Tanacetum cinerariifolium</name>
    <name type="common">Dalmatian daisy</name>
    <name type="synonym">Chrysanthemum cinerariifolium</name>
    <dbReference type="NCBI Taxonomy" id="118510"/>
    <lineage>
        <taxon>Eukaryota</taxon>
        <taxon>Viridiplantae</taxon>
        <taxon>Streptophyta</taxon>
        <taxon>Embryophyta</taxon>
        <taxon>Tracheophyta</taxon>
        <taxon>Spermatophyta</taxon>
        <taxon>Magnoliopsida</taxon>
        <taxon>eudicotyledons</taxon>
        <taxon>Gunneridae</taxon>
        <taxon>Pentapetalae</taxon>
        <taxon>asterids</taxon>
        <taxon>campanulids</taxon>
        <taxon>Asterales</taxon>
        <taxon>Asteraceae</taxon>
        <taxon>Asteroideae</taxon>
        <taxon>Anthemideae</taxon>
        <taxon>Anthemidinae</taxon>
        <taxon>Tanacetum</taxon>
    </lineage>
</organism>
<keyword evidence="2" id="KW-0548">Nucleotidyltransferase</keyword>
<comment type="caution">
    <text evidence="2">The sequence shown here is derived from an EMBL/GenBank/DDBJ whole genome shotgun (WGS) entry which is preliminary data.</text>
</comment>
<name>A0A699J9Z0_TANCI</name>
<dbReference type="EMBL" id="BKCJ010388797">
    <property type="protein sequence ID" value="GFA22698.1"/>
    <property type="molecule type" value="Genomic_DNA"/>
</dbReference>